<feature type="compositionally biased region" description="Basic and acidic residues" evidence="1">
    <location>
        <begin position="133"/>
        <end position="154"/>
    </location>
</feature>
<feature type="signal peptide" evidence="2">
    <location>
        <begin position="1"/>
        <end position="24"/>
    </location>
</feature>
<feature type="chain" id="PRO_5035898606" evidence="2">
    <location>
        <begin position="25"/>
        <end position="169"/>
    </location>
</feature>
<name>A0A8S9ZH64_9BILA</name>
<evidence type="ECO:0000256" key="2">
    <source>
        <dbReference type="SAM" id="SignalP"/>
    </source>
</evidence>
<organism evidence="3 4">
    <name type="scientific">Meloidogyne graminicola</name>
    <dbReference type="NCBI Taxonomy" id="189291"/>
    <lineage>
        <taxon>Eukaryota</taxon>
        <taxon>Metazoa</taxon>
        <taxon>Ecdysozoa</taxon>
        <taxon>Nematoda</taxon>
        <taxon>Chromadorea</taxon>
        <taxon>Rhabditida</taxon>
        <taxon>Tylenchina</taxon>
        <taxon>Tylenchomorpha</taxon>
        <taxon>Tylenchoidea</taxon>
        <taxon>Meloidogynidae</taxon>
        <taxon>Meloidogyninae</taxon>
        <taxon>Meloidogyne</taxon>
    </lineage>
</organism>
<accession>A0A8S9ZH64</accession>
<dbReference type="AlphaFoldDB" id="A0A8S9ZH64"/>
<reference evidence="3" key="1">
    <citation type="journal article" date="2020" name="Ecol. Evol.">
        <title>Genome structure and content of the rice root-knot nematode (Meloidogyne graminicola).</title>
        <authorList>
            <person name="Phan N.T."/>
            <person name="Danchin E.G.J."/>
            <person name="Klopp C."/>
            <person name="Perfus-Barbeoch L."/>
            <person name="Kozlowski D.K."/>
            <person name="Koutsovoulos G.D."/>
            <person name="Lopez-Roques C."/>
            <person name="Bouchez O."/>
            <person name="Zahm M."/>
            <person name="Besnard G."/>
            <person name="Bellafiore S."/>
        </authorList>
    </citation>
    <scope>NUCLEOTIDE SEQUENCE</scope>
    <source>
        <strain evidence="3">VN-18</strain>
    </source>
</reference>
<keyword evidence="2" id="KW-0732">Signal</keyword>
<comment type="caution">
    <text evidence="3">The sequence shown here is derived from an EMBL/GenBank/DDBJ whole genome shotgun (WGS) entry which is preliminary data.</text>
</comment>
<sequence>MTTKILLNILFFVLVILKLNFVNCGSGRHGKEKEPLLTKSTSIDSASSSNIINSPRRGNLERSQTGPPSLDEFKNDFLINSPIRNSPRHPILPRYPSETGNEAFYKCFELCGKVTKCLNECFGGPESFKTDKEINSELEQQRSDLDEYLSERREKVKRKNKNKNSEEST</sequence>
<evidence type="ECO:0000256" key="1">
    <source>
        <dbReference type="SAM" id="MobiDB-lite"/>
    </source>
</evidence>
<keyword evidence="4" id="KW-1185">Reference proteome</keyword>
<evidence type="ECO:0000313" key="4">
    <source>
        <dbReference type="Proteomes" id="UP000605970"/>
    </source>
</evidence>
<protein>
    <submittedName>
        <fullName evidence="3">Uncharacterized protein</fullName>
    </submittedName>
</protein>
<dbReference type="EMBL" id="JABEBT010000099">
    <property type="protein sequence ID" value="KAF7632581.1"/>
    <property type="molecule type" value="Genomic_DNA"/>
</dbReference>
<dbReference type="Proteomes" id="UP000605970">
    <property type="component" value="Unassembled WGS sequence"/>
</dbReference>
<evidence type="ECO:0000313" key="3">
    <source>
        <dbReference type="EMBL" id="KAF7632581.1"/>
    </source>
</evidence>
<feature type="region of interest" description="Disordered" evidence="1">
    <location>
        <begin position="133"/>
        <end position="169"/>
    </location>
</feature>
<gene>
    <name evidence="3" type="ORF">Mgra_00008028</name>
</gene>
<feature type="compositionally biased region" description="Low complexity" evidence="1">
    <location>
        <begin position="40"/>
        <end position="54"/>
    </location>
</feature>
<proteinExistence type="predicted"/>
<feature type="region of interest" description="Disordered" evidence="1">
    <location>
        <begin position="28"/>
        <end position="67"/>
    </location>
</feature>